<comment type="caution">
    <text evidence="1">The sequence shown here is derived from an EMBL/GenBank/DDBJ whole genome shotgun (WGS) entry which is preliminary data.</text>
</comment>
<gene>
    <name evidence="1" type="ORF">QFC21_000167</name>
</gene>
<dbReference type="EMBL" id="JASBWT010000001">
    <property type="protein sequence ID" value="KAJ9108847.1"/>
    <property type="molecule type" value="Genomic_DNA"/>
</dbReference>
<reference evidence="1" key="1">
    <citation type="submission" date="2023-04" db="EMBL/GenBank/DDBJ databases">
        <title>Draft Genome sequencing of Naganishia species isolated from polar environments using Oxford Nanopore Technology.</title>
        <authorList>
            <person name="Leo P."/>
            <person name="Venkateswaran K."/>
        </authorList>
    </citation>
    <scope>NUCLEOTIDE SEQUENCE</scope>
    <source>
        <strain evidence="1">MNA-CCFEE 5423</strain>
    </source>
</reference>
<name>A0ACC2WB34_9TREE</name>
<sequence>MAFPEEYPTRPPKCALLQHLILLGIQDLLTDPNASDPAQVEAYTLYRNDREAYNKKIKAQAKERAQK</sequence>
<protein>
    <submittedName>
        <fullName evidence="1">Uncharacterized protein</fullName>
    </submittedName>
</protein>
<accession>A0ACC2WB34</accession>
<evidence type="ECO:0000313" key="1">
    <source>
        <dbReference type="EMBL" id="KAJ9108847.1"/>
    </source>
</evidence>
<dbReference type="Proteomes" id="UP001227268">
    <property type="component" value="Unassembled WGS sequence"/>
</dbReference>
<evidence type="ECO:0000313" key="2">
    <source>
        <dbReference type="Proteomes" id="UP001227268"/>
    </source>
</evidence>
<organism evidence="1 2">
    <name type="scientific">Naganishia friedmannii</name>
    <dbReference type="NCBI Taxonomy" id="89922"/>
    <lineage>
        <taxon>Eukaryota</taxon>
        <taxon>Fungi</taxon>
        <taxon>Dikarya</taxon>
        <taxon>Basidiomycota</taxon>
        <taxon>Agaricomycotina</taxon>
        <taxon>Tremellomycetes</taxon>
        <taxon>Filobasidiales</taxon>
        <taxon>Filobasidiaceae</taxon>
        <taxon>Naganishia</taxon>
    </lineage>
</organism>
<keyword evidence="2" id="KW-1185">Reference proteome</keyword>
<proteinExistence type="predicted"/>